<accession>A0AAD7J4M2</accession>
<evidence type="ECO:0000313" key="2">
    <source>
        <dbReference type="Proteomes" id="UP001215598"/>
    </source>
</evidence>
<gene>
    <name evidence="1" type="ORF">B0H16DRAFT_1538560</name>
</gene>
<dbReference type="AlphaFoldDB" id="A0AAD7J4M2"/>
<protein>
    <submittedName>
        <fullName evidence="1">Uncharacterized protein</fullName>
    </submittedName>
</protein>
<organism evidence="1 2">
    <name type="scientific">Mycena metata</name>
    <dbReference type="NCBI Taxonomy" id="1033252"/>
    <lineage>
        <taxon>Eukaryota</taxon>
        <taxon>Fungi</taxon>
        <taxon>Dikarya</taxon>
        <taxon>Basidiomycota</taxon>
        <taxon>Agaricomycotina</taxon>
        <taxon>Agaricomycetes</taxon>
        <taxon>Agaricomycetidae</taxon>
        <taxon>Agaricales</taxon>
        <taxon>Marasmiineae</taxon>
        <taxon>Mycenaceae</taxon>
        <taxon>Mycena</taxon>
    </lineage>
</organism>
<reference evidence="1" key="1">
    <citation type="submission" date="2023-03" db="EMBL/GenBank/DDBJ databases">
        <title>Massive genome expansion in bonnet fungi (Mycena s.s.) driven by repeated elements and novel gene families across ecological guilds.</title>
        <authorList>
            <consortium name="Lawrence Berkeley National Laboratory"/>
            <person name="Harder C.B."/>
            <person name="Miyauchi S."/>
            <person name="Viragh M."/>
            <person name="Kuo A."/>
            <person name="Thoen E."/>
            <person name="Andreopoulos B."/>
            <person name="Lu D."/>
            <person name="Skrede I."/>
            <person name="Drula E."/>
            <person name="Henrissat B."/>
            <person name="Morin E."/>
            <person name="Kohler A."/>
            <person name="Barry K."/>
            <person name="LaButti K."/>
            <person name="Morin E."/>
            <person name="Salamov A."/>
            <person name="Lipzen A."/>
            <person name="Mereny Z."/>
            <person name="Hegedus B."/>
            <person name="Baldrian P."/>
            <person name="Stursova M."/>
            <person name="Weitz H."/>
            <person name="Taylor A."/>
            <person name="Grigoriev I.V."/>
            <person name="Nagy L.G."/>
            <person name="Martin F."/>
            <person name="Kauserud H."/>
        </authorList>
    </citation>
    <scope>NUCLEOTIDE SEQUENCE</scope>
    <source>
        <strain evidence="1">CBHHK182m</strain>
    </source>
</reference>
<dbReference type="EMBL" id="JARKIB010000046">
    <property type="protein sequence ID" value="KAJ7756629.1"/>
    <property type="molecule type" value="Genomic_DNA"/>
</dbReference>
<keyword evidence="2" id="KW-1185">Reference proteome</keyword>
<proteinExistence type="predicted"/>
<comment type="caution">
    <text evidence="1">The sequence shown here is derived from an EMBL/GenBank/DDBJ whole genome shotgun (WGS) entry which is preliminary data.</text>
</comment>
<evidence type="ECO:0000313" key="1">
    <source>
        <dbReference type="EMBL" id="KAJ7756629.1"/>
    </source>
</evidence>
<name>A0AAD7J4M2_9AGAR</name>
<dbReference type="Proteomes" id="UP001215598">
    <property type="component" value="Unassembled WGS sequence"/>
</dbReference>
<sequence length="150" mass="16494">MGWLRHTPQLQTVSPPLLAFSLPGTRTCPPNNASKFFSSAHLSLRDLRLEGKETPSLKPVASRAALVHISIPPCPLALKLIVDATRTFQVAQSRGWVIVGPSLSTEARMVIGRAKVTQMSAMRHSSLSFDSNIFNHCFKTFVMTSYNTSQ</sequence>